<keyword evidence="2" id="KW-1185">Reference proteome</keyword>
<dbReference type="Proteomes" id="UP000037507">
    <property type="component" value="Unassembled WGS sequence"/>
</dbReference>
<dbReference type="AlphaFoldDB" id="A0A2T7U9D6"/>
<comment type="caution">
    <text evidence="1">The sequence shown here is derived from an EMBL/GenBank/DDBJ whole genome shotgun (WGS) entry which is preliminary data.</text>
</comment>
<accession>A0A2T7U9D6</accession>
<evidence type="ECO:0000313" key="2">
    <source>
        <dbReference type="Proteomes" id="UP000037507"/>
    </source>
</evidence>
<protein>
    <submittedName>
        <fullName evidence="1">ATPase with chaperone activity</fullName>
    </submittedName>
</protein>
<dbReference type="OrthoDB" id="9152680at2"/>
<proteinExistence type="predicted"/>
<dbReference type="EMBL" id="LFYT02000033">
    <property type="protein sequence ID" value="PVE41305.1"/>
    <property type="molecule type" value="Genomic_DNA"/>
</dbReference>
<organism evidence="1 2">
    <name type="scientific">Limnohabitans planktonicus II-D5</name>
    <dbReference type="NCBI Taxonomy" id="1293045"/>
    <lineage>
        <taxon>Bacteria</taxon>
        <taxon>Pseudomonadati</taxon>
        <taxon>Pseudomonadota</taxon>
        <taxon>Betaproteobacteria</taxon>
        <taxon>Burkholderiales</taxon>
        <taxon>Comamonadaceae</taxon>
        <taxon>Limnohabitans</taxon>
    </lineage>
</organism>
<dbReference type="RefSeq" id="WP_053170212.1">
    <property type="nucleotide sequence ID" value="NZ_LFYT02000033.1"/>
</dbReference>
<name>A0A2T7U9D6_9BURK</name>
<evidence type="ECO:0000313" key="1">
    <source>
        <dbReference type="EMBL" id="PVE41305.1"/>
    </source>
</evidence>
<reference evidence="1" key="1">
    <citation type="submission" date="2017-04" db="EMBL/GenBank/DDBJ databases">
        <title>Unexpected and diverse lifestyles within the genus Limnohabitans.</title>
        <authorList>
            <person name="Kasalicky V."/>
            <person name="Mehrshad M."/>
            <person name="Andrei S.-A."/>
            <person name="Salcher M."/>
            <person name="Kratochvilova H."/>
            <person name="Simek K."/>
            <person name="Ghai R."/>
        </authorList>
    </citation>
    <scope>NUCLEOTIDE SEQUENCE [LARGE SCALE GENOMIC DNA]</scope>
    <source>
        <strain evidence="1">II-D5</strain>
    </source>
</reference>
<dbReference type="STRING" id="1293045.H663_04495"/>
<sequence length="113" mass="12618">MSDDNQIYLPESFTALYVPPGKIKPSIGHREMAERYELCEDLANLLTEQAANMQFTLGITEEVVLEQCEQGLLAEPSVVSPVEARWVVCRLAELLNWPMASLLQSTRPEDPAA</sequence>
<gene>
    <name evidence="1" type="ORF">H663_018065</name>
</gene>